<dbReference type="GO" id="GO:1990130">
    <property type="term" value="C:GATOR1 complex"/>
    <property type="evidence" value="ECO:0007669"/>
    <property type="project" value="TreeGrafter"/>
</dbReference>
<dbReference type="GO" id="GO:0005774">
    <property type="term" value="C:vacuolar membrane"/>
    <property type="evidence" value="ECO:0007669"/>
    <property type="project" value="TreeGrafter"/>
</dbReference>
<dbReference type="VEuPathDB" id="FungiDB:AWRI3580_g2242"/>
<evidence type="ECO:0000313" key="4">
    <source>
        <dbReference type="Proteomes" id="UP000095358"/>
    </source>
</evidence>
<dbReference type="STRING" id="29833.A0A1E5RR48"/>
<dbReference type="Pfam" id="PF06218">
    <property type="entry name" value="NPR2"/>
    <property type="match status" value="1"/>
</dbReference>
<name>A0A1E5RR48_HANUV</name>
<reference evidence="4" key="1">
    <citation type="journal article" date="2016" name="Genome Announc.">
        <title>Genome sequences of three species of Hanseniaspora isolated from spontaneous wine fermentations.</title>
        <authorList>
            <person name="Sternes P.R."/>
            <person name="Lee D."/>
            <person name="Kutyna D.R."/>
            <person name="Borneman A.R."/>
        </authorList>
    </citation>
    <scope>NUCLEOTIDE SEQUENCE [LARGE SCALE GENOMIC DNA]</scope>
    <source>
        <strain evidence="4">AWRI3580</strain>
    </source>
</reference>
<protein>
    <submittedName>
        <fullName evidence="3">Nitrogen permease regulator 2</fullName>
    </submittedName>
</protein>
<dbReference type="PANTHER" id="PTHR12991">
    <property type="entry name" value="NITROGEN PERMEASE REGULATOR 2/TUMOR SUPPRESSOR CANDIDATE 4"/>
    <property type="match status" value="1"/>
</dbReference>
<sequence length="631" mass="72973">MENIIKNISNEFNSNENIDPIHSIFYTQFHPLEGPKLICQFPPNSLDDDSIDFADVQNFLIPKPQLCKKLLTFIYKDFRIISYPLCLRKSYYFRNMFWFNFVFVFKKNSKTVPYEPIIEKLGKFFQVLEEQSQILSMSSADMVYFKNSEPDEEAESPRSPQSNLKSPQYSMPVDLSKDNDFSKLLQIENIIKSEPSSLLDVEALITRLFLDLNNYSECFISINSEIAIDFKLFTFLSKDLKSINSLSVEHVPLLKQDLNSIDLAKKLNWDQTLLKILPHINGINSIMAISKLADSDINLVVEVIKNLVYVYRICTIVDIFQFGNQYRVTNRLDEIFLKNPILLAECQKYVVAANYEGSMPEIMLPSKKIIFQLYNLIKPNEVLKDFYKENFFTFTKHNIDIRKFIVFGCVHSIIYRVYEYPILHNPQQTFSKIYQFSHDSDNSNKRKNKLKFLLEKKESTLFSTADLKLNENKKYESDNSISDMDLISEEFIEQIASKVYSKRAATSQNFNIQTQNAVNPRNLLLQSKKQSNNSIMTVNRTSSSFSQRKSSFIALSQNSSTSNSKSDTNELSYSNIVQTDSIQSIKAQLKIIIECLQNVDHLDKMSVLIEKEKSSVLELIASIGKYDVILA</sequence>
<evidence type="ECO:0000256" key="2">
    <source>
        <dbReference type="SAM" id="MobiDB-lite"/>
    </source>
</evidence>
<dbReference type="InterPro" id="IPR009348">
    <property type="entry name" value="NPR2-like"/>
</dbReference>
<gene>
    <name evidence="3" type="ORF">AWRI3580_g2242</name>
</gene>
<comment type="caution">
    <text evidence="3">The sequence shown here is derived from an EMBL/GenBank/DDBJ whole genome shotgun (WGS) entry which is preliminary data.</text>
</comment>
<dbReference type="PANTHER" id="PTHR12991:SF10">
    <property type="entry name" value="GATOR COMPLEX PROTEIN NPRL2"/>
    <property type="match status" value="1"/>
</dbReference>
<dbReference type="OrthoDB" id="338854at2759"/>
<organism evidence="3 4">
    <name type="scientific">Hanseniaspora uvarum</name>
    <name type="common">Yeast</name>
    <name type="synonym">Kloeckera apiculata</name>
    <dbReference type="NCBI Taxonomy" id="29833"/>
    <lineage>
        <taxon>Eukaryota</taxon>
        <taxon>Fungi</taxon>
        <taxon>Dikarya</taxon>
        <taxon>Ascomycota</taxon>
        <taxon>Saccharomycotina</taxon>
        <taxon>Saccharomycetes</taxon>
        <taxon>Saccharomycodales</taxon>
        <taxon>Saccharomycodaceae</taxon>
        <taxon>Hanseniaspora</taxon>
    </lineage>
</organism>
<evidence type="ECO:0000313" key="3">
    <source>
        <dbReference type="EMBL" id="OEJ89308.1"/>
    </source>
</evidence>
<dbReference type="GO" id="GO:1904262">
    <property type="term" value="P:negative regulation of TORC1 signaling"/>
    <property type="evidence" value="ECO:0007669"/>
    <property type="project" value="TreeGrafter"/>
</dbReference>
<dbReference type="AlphaFoldDB" id="A0A1E5RR48"/>
<dbReference type="Proteomes" id="UP000095358">
    <property type="component" value="Unassembled WGS sequence"/>
</dbReference>
<dbReference type="GO" id="GO:0010508">
    <property type="term" value="P:positive regulation of autophagy"/>
    <property type="evidence" value="ECO:0007669"/>
    <property type="project" value="TreeGrafter"/>
</dbReference>
<dbReference type="GO" id="GO:0005096">
    <property type="term" value="F:GTPase activator activity"/>
    <property type="evidence" value="ECO:0007669"/>
    <property type="project" value="TreeGrafter"/>
</dbReference>
<accession>A0A1E5RR48</accession>
<comment type="similarity">
    <text evidence="1">Belongs to the NPR2 family.</text>
</comment>
<feature type="region of interest" description="Disordered" evidence="2">
    <location>
        <begin position="150"/>
        <end position="169"/>
    </location>
</feature>
<feature type="compositionally biased region" description="Polar residues" evidence="2">
    <location>
        <begin position="158"/>
        <end position="169"/>
    </location>
</feature>
<keyword evidence="4" id="KW-1185">Reference proteome</keyword>
<proteinExistence type="inferred from homology"/>
<dbReference type="EMBL" id="LPNN01000004">
    <property type="protein sequence ID" value="OEJ89308.1"/>
    <property type="molecule type" value="Genomic_DNA"/>
</dbReference>
<evidence type="ECO:0000256" key="1">
    <source>
        <dbReference type="ARBA" id="ARBA00008433"/>
    </source>
</evidence>